<keyword evidence="2" id="KW-0201">Cytochrome c-type biogenesis</keyword>
<dbReference type="GO" id="GO:0017004">
    <property type="term" value="P:cytochrome complex assembly"/>
    <property type="evidence" value="ECO:0007669"/>
    <property type="project" value="UniProtKB-KW"/>
</dbReference>
<organism evidence="5 6">
    <name type="scientific">Candidatus Thiomargarita nelsonii</name>
    <dbReference type="NCBI Taxonomy" id="1003181"/>
    <lineage>
        <taxon>Bacteria</taxon>
        <taxon>Pseudomonadati</taxon>
        <taxon>Pseudomonadota</taxon>
        <taxon>Gammaproteobacteria</taxon>
        <taxon>Thiotrichales</taxon>
        <taxon>Thiotrichaceae</taxon>
        <taxon>Thiomargarita</taxon>
    </lineage>
</organism>
<evidence type="ECO:0000256" key="3">
    <source>
        <dbReference type="ARBA" id="ARBA00023284"/>
    </source>
</evidence>
<dbReference type="PROSITE" id="PS51257">
    <property type="entry name" value="PROKAR_LIPOPROTEIN"/>
    <property type="match status" value="1"/>
</dbReference>
<feature type="domain" description="Thioredoxin" evidence="4">
    <location>
        <begin position="26"/>
        <end position="167"/>
    </location>
</feature>
<reference evidence="5 6" key="1">
    <citation type="submission" date="2016-05" db="EMBL/GenBank/DDBJ databases">
        <title>Single-cell genome of chain-forming Candidatus Thiomargarita nelsonii and comparison to other large sulfur-oxidizing bacteria.</title>
        <authorList>
            <person name="Winkel M."/>
            <person name="Salman V."/>
            <person name="Woyke T."/>
            <person name="Schulz-Vogt H."/>
            <person name="Richter M."/>
            <person name="Flood B."/>
            <person name="Bailey J."/>
            <person name="Amann R."/>
            <person name="Mussmann M."/>
        </authorList>
    </citation>
    <scope>NUCLEOTIDE SEQUENCE [LARGE SCALE GENOMIC DNA]</scope>
    <source>
        <strain evidence="5 6">THI036</strain>
    </source>
</reference>
<keyword evidence="3" id="KW-0676">Redox-active center</keyword>
<dbReference type="Proteomes" id="UP000076962">
    <property type="component" value="Unassembled WGS sequence"/>
</dbReference>
<evidence type="ECO:0000313" key="5">
    <source>
        <dbReference type="EMBL" id="OAD18616.1"/>
    </source>
</evidence>
<evidence type="ECO:0000256" key="1">
    <source>
        <dbReference type="ARBA" id="ARBA00004196"/>
    </source>
</evidence>
<accession>A0A176RSD6</accession>
<name>A0A176RSD6_9GAMM</name>
<dbReference type="PATRIC" id="fig|1003181.4.peg.7629"/>
<proteinExistence type="predicted"/>
<dbReference type="InterPro" id="IPR036249">
    <property type="entry name" value="Thioredoxin-like_sf"/>
</dbReference>
<dbReference type="Pfam" id="PF08534">
    <property type="entry name" value="Redoxin"/>
    <property type="match status" value="1"/>
</dbReference>
<dbReference type="InterPro" id="IPR013766">
    <property type="entry name" value="Thioredoxin_domain"/>
</dbReference>
<dbReference type="PANTHER" id="PTHR42852">
    <property type="entry name" value="THIOL:DISULFIDE INTERCHANGE PROTEIN DSBE"/>
    <property type="match status" value="1"/>
</dbReference>
<gene>
    <name evidence="5" type="ORF">THIOM_005781</name>
</gene>
<dbReference type="InterPro" id="IPR050553">
    <property type="entry name" value="Thioredoxin_ResA/DsbE_sf"/>
</dbReference>
<dbReference type="EMBL" id="LUTY01003164">
    <property type="protein sequence ID" value="OAD18616.1"/>
    <property type="molecule type" value="Genomic_DNA"/>
</dbReference>
<dbReference type="CDD" id="cd02966">
    <property type="entry name" value="TlpA_like_family"/>
    <property type="match status" value="1"/>
</dbReference>
<evidence type="ECO:0000259" key="4">
    <source>
        <dbReference type="PROSITE" id="PS51352"/>
    </source>
</evidence>
<sequence length="180" mass="20165">MMKFAHLILLVLTLVACEPEQQSAEDQSPVRRPDFSLPDLEGNIRANSEWDGKIVIVNFWATWCPPCLKEIPMFVKLQEKYGERGLQFVGIAMDNRHAVRNAVDKMGINYPVLVGDEKAISLAISFGDHVSALPFTAIVDTEGYIVLQQVGEMRLRETEKAILSLLVSEESNESESNESE</sequence>
<dbReference type="AlphaFoldDB" id="A0A176RSD6"/>
<protein>
    <submittedName>
        <fullName evidence="5">Redoxin domain-containing protein</fullName>
    </submittedName>
</protein>
<evidence type="ECO:0000313" key="6">
    <source>
        <dbReference type="Proteomes" id="UP000076962"/>
    </source>
</evidence>
<dbReference type="PROSITE" id="PS51352">
    <property type="entry name" value="THIOREDOXIN_2"/>
    <property type="match status" value="1"/>
</dbReference>
<dbReference type="PANTHER" id="PTHR42852:SF17">
    <property type="entry name" value="THIOREDOXIN-LIKE PROTEIN HI_1115"/>
    <property type="match status" value="1"/>
</dbReference>
<dbReference type="PROSITE" id="PS00194">
    <property type="entry name" value="THIOREDOXIN_1"/>
    <property type="match status" value="1"/>
</dbReference>
<dbReference type="InterPro" id="IPR017937">
    <property type="entry name" value="Thioredoxin_CS"/>
</dbReference>
<comment type="caution">
    <text evidence="5">The sequence shown here is derived from an EMBL/GenBank/DDBJ whole genome shotgun (WGS) entry which is preliminary data.</text>
</comment>
<dbReference type="GO" id="GO:0030313">
    <property type="term" value="C:cell envelope"/>
    <property type="evidence" value="ECO:0007669"/>
    <property type="project" value="UniProtKB-SubCell"/>
</dbReference>
<comment type="subcellular location">
    <subcellularLocation>
        <location evidence="1">Cell envelope</location>
    </subcellularLocation>
</comment>
<dbReference type="SUPFAM" id="SSF52833">
    <property type="entry name" value="Thioredoxin-like"/>
    <property type="match status" value="1"/>
</dbReference>
<keyword evidence="6" id="KW-1185">Reference proteome</keyword>
<dbReference type="InterPro" id="IPR013740">
    <property type="entry name" value="Redoxin"/>
</dbReference>
<dbReference type="Gene3D" id="3.40.30.10">
    <property type="entry name" value="Glutaredoxin"/>
    <property type="match status" value="1"/>
</dbReference>
<dbReference type="GO" id="GO:0015036">
    <property type="term" value="F:disulfide oxidoreductase activity"/>
    <property type="evidence" value="ECO:0007669"/>
    <property type="project" value="UniProtKB-ARBA"/>
</dbReference>
<evidence type="ECO:0000256" key="2">
    <source>
        <dbReference type="ARBA" id="ARBA00022748"/>
    </source>
</evidence>